<reference evidence="10" key="1">
    <citation type="submission" date="2020-11" db="EMBL/GenBank/DDBJ databases">
        <authorList>
            <person name="Tran Van P."/>
        </authorList>
    </citation>
    <scope>NUCLEOTIDE SEQUENCE</scope>
</reference>
<dbReference type="PANTHER" id="PTHR11604">
    <property type="entry name" value="PROFILIN"/>
    <property type="match status" value="1"/>
</dbReference>
<evidence type="ECO:0000256" key="4">
    <source>
        <dbReference type="ARBA" id="ARBA00013422"/>
    </source>
</evidence>
<evidence type="ECO:0000313" key="10">
    <source>
        <dbReference type="EMBL" id="CAD7279159.1"/>
    </source>
</evidence>
<evidence type="ECO:0000256" key="2">
    <source>
        <dbReference type="ARBA" id="ARBA00010058"/>
    </source>
</evidence>
<dbReference type="SMART" id="SM00392">
    <property type="entry name" value="PROF"/>
    <property type="match status" value="1"/>
</dbReference>
<proteinExistence type="inferred from homology"/>
<evidence type="ECO:0000313" key="11">
    <source>
        <dbReference type="Proteomes" id="UP000678499"/>
    </source>
</evidence>
<evidence type="ECO:0000256" key="3">
    <source>
        <dbReference type="ARBA" id="ARBA00011583"/>
    </source>
</evidence>
<dbReference type="AlphaFoldDB" id="A0A7R9GFM4"/>
<dbReference type="GO" id="GO:0005938">
    <property type="term" value="C:cell cortex"/>
    <property type="evidence" value="ECO:0007669"/>
    <property type="project" value="TreeGrafter"/>
</dbReference>
<dbReference type="FunFam" id="3.30.450.30:FF:000001">
    <property type="entry name" value="Profilin"/>
    <property type="match status" value="1"/>
</dbReference>
<dbReference type="PRINTS" id="PR00392">
    <property type="entry name" value="PROFILIN"/>
</dbReference>
<dbReference type="GO" id="GO:0003785">
    <property type="term" value="F:actin monomer binding"/>
    <property type="evidence" value="ECO:0007669"/>
    <property type="project" value="TreeGrafter"/>
</dbReference>
<evidence type="ECO:0000256" key="9">
    <source>
        <dbReference type="RuleBase" id="RU003909"/>
    </source>
</evidence>
<dbReference type="GO" id="GO:0005856">
    <property type="term" value="C:cytoskeleton"/>
    <property type="evidence" value="ECO:0007669"/>
    <property type="project" value="UniProtKB-SubCell"/>
</dbReference>
<comment type="similarity">
    <text evidence="2 9">Belongs to the profilin family.</text>
</comment>
<dbReference type="PRINTS" id="PR01640">
    <property type="entry name" value="PROFILINPLNT"/>
</dbReference>
<comment type="subcellular location">
    <subcellularLocation>
        <location evidence="1">Cytoplasm</location>
        <location evidence="1">Cytoskeleton</location>
    </subcellularLocation>
</comment>
<dbReference type="PANTHER" id="PTHR11604:SF0">
    <property type="entry name" value="PROFILIN"/>
    <property type="match status" value="1"/>
</dbReference>
<dbReference type="Pfam" id="PF00235">
    <property type="entry name" value="Profilin"/>
    <property type="match status" value="1"/>
</dbReference>
<dbReference type="PROSITE" id="PS00414">
    <property type="entry name" value="PROFILIN"/>
    <property type="match status" value="1"/>
</dbReference>
<dbReference type="Proteomes" id="UP000678499">
    <property type="component" value="Unassembled WGS sequence"/>
</dbReference>
<dbReference type="CDD" id="cd00148">
    <property type="entry name" value="PROF"/>
    <property type="match status" value="1"/>
</dbReference>
<name>A0A7R9GFM4_9CRUS</name>
<evidence type="ECO:0000256" key="6">
    <source>
        <dbReference type="ARBA" id="ARBA00023203"/>
    </source>
</evidence>
<dbReference type="EMBL" id="CAJPEX010001521">
    <property type="protein sequence ID" value="CAG0919311.1"/>
    <property type="molecule type" value="Genomic_DNA"/>
</dbReference>
<keyword evidence="6 9" id="KW-0009">Actin-binding</keyword>
<evidence type="ECO:0000256" key="8">
    <source>
        <dbReference type="RuleBase" id="RU003908"/>
    </source>
</evidence>
<dbReference type="InterPro" id="IPR048278">
    <property type="entry name" value="PFN"/>
</dbReference>
<evidence type="ECO:0000256" key="7">
    <source>
        <dbReference type="ARBA" id="ARBA00023212"/>
    </source>
</evidence>
<evidence type="ECO:0000256" key="1">
    <source>
        <dbReference type="ARBA" id="ARBA00004245"/>
    </source>
</evidence>
<accession>A0A7R9GFM4</accession>
<organism evidence="10">
    <name type="scientific">Notodromas monacha</name>
    <dbReference type="NCBI Taxonomy" id="399045"/>
    <lineage>
        <taxon>Eukaryota</taxon>
        <taxon>Metazoa</taxon>
        <taxon>Ecdysozoa</taxon>
        <taxon>Arthropoda</taxon>
        <taxon>Crustacea</taxon>
        <taxon>Oligostraca</taxon>
        <taxon>Ostracoda</taxon>
        <taxon>Podocopa</taxon>
        <taxon>Podocopida</taxon>
        <taxon>Cypridocopina</taxon>
        <taxon>Cypridoidea</taxon>
        <taxon>Cyprididae</taxon>
        <taxon>Notodromas</taxon>
    </lineage>
</organism>
<dbReference type="InterPro" id="IPR005455">
    <property type="entry name" value="PFN_euk"/>
</dbReference>
<protein>
    <recommendedName>
        <fullName evidence="4 9">Profilin</fullName>
    </recommendedName>
</protein>
<comment type="function">
    <text evidence="8">Binds to actin and affects the structure of the cytoskeleton. At high concentrations, profilin prevents the polymerization of actin, whereas it enhances it at low concentrations.</text>
</comment>
<comment type="subunit">
    <text evidence="3 8">Occurs in many kinds of cells as a complex with monomeric actin in a 1:1 ratio.</text>
</comment>
<gene>
    <name evidence="10" type="ORF">NMOB1V02_LOCUS6841</name>
</gene>
<dbReference type="Gene3D" id="3.30.450.30">
    <property type="entry name" value="Dynein light chain 2a, cytoplasmic"/>
    <property type="match status" value="1"/>
</dbReference>
<sequence length="126" mass="13631">MSWQDYIDKQLIGSSCVKEAAICGLDGNVWARSGEFAVTKDEVSALLAGMKDSSQFYANGVRIAGKRYIYLSGSDNVVRARKEVAGLHCAKTSQAVIIAVYEEPIKPQQAASVVESLGDYLTKCGY</sequence>
<keyword evidence="11" id="KW-1185">Reference proteome</keyword>
<keyword evidence="7 8" id="KW-0206">Cytoskeleton</keyword>
<dbReference type="SUPFAM" id="SSF55770">
    <property type="entry name" value="Profilin (actin-binding protein)"/>
    <property type="match status" value="1"/>
</dbReference>
<evidence type="ECO:0000256" key="5">
    <source>
        <dbReference type="ARBA" id="ARBA00022490"/>
    </source>
</evidence>
<dbReference type="InterPro" id="IPR027310">
    <property type="entry name" value="Profilin_CS"/>
</dbReference>
<keyword evidence="5" id="KW-0963">Cytoplasm</keyword>
<dbReference type="EMBL" id="OA883558">
    <property type="protein sequence ID" value="CAD7279159.1"/>
    <property type="molecule type" value="Genomic_DNA"/>
</dbReference>
<dbReference type="OrthoDB" id="421374at2759"/>
<dbReference type="InterPro" id="IPR036140">
    <property type="entry name" value="PFN_sf"/>
</dbReference>